<dbReference type="Proteomes" id="UP000199506">
    <property type="component" value="Unassembled WGS sequence"/>
</dbReference>
<dbReference type="InterPro" id="IPR013783">
    <property type="entry name" value="Ig-like_fold"/>
</dbReference>
<evidence type="ECO:0000313" key="2">
    <source>
        <dbReference type="EMBL" id="SEL09891.1"/>
    </source>
</evidence>
<dbReference type="EMBL" id="FOAK01000009">
    <property type="protein sequence ID" value="SEL09891.1"/>
    <property type="molecule type" value="Genomic_DNA"/>
</dbReference>
<organism evidence="2 3">
    <name type="scientific">Methanobrevibacter gottschalkii</name>
    <dbReference type="NCBI Taxonomy" id="190974"/>
    <lineage>
        <taxon>Archaea</taxon>
        <taxon>Methanobacteriati</taxon>
        <taxon>Methanobacteriota</taxon>
        <taxon>Methanomada group</taxon>
        <taxon>Methanobacteria</taxon>
        <taxon>Methanobacteriales</taxon>
        <taxon>Methanobacteriaceae</taxon>
        <taxon>Methanobrevibacter</taxon>
    </lineage>
</organism>
<dbReference type="RefSeq" id="WP_091699623.1">
    <property type="nucleotide sequence ID" value="NZ_FOAK01000009.1"/>
</dbReference>
<name>A0A1H7MFN0_9EURY</name>
<dbReference type="SMART" id="SM00710">
    <property type="entry name" value="PbH1"/>
    <property type="match status" value="21"/>
</dbReference>
<reference evidence="2 3" key="1">
    <citation type="submission" date="2016-10" db="EMBL/GenBank/DDBJ databases">
        <authorList>
            <person name="de Groot N.N."/>
        </authorList>
    </citation>
    <scope>NUCLEOTIDE SEQUENCE [LARGE SCALE GENOMIC DNA]</scope>
    <source>
        <strain evidence="2 3">DSM 11978</strain>
    </source>
</reference>
<dbReference type="InterPro" id="IPR039448">
    <property type="entry name" value="Beta_helix"/>
</dbReference>
<feature type="domain" description="Right handed beta helix" evidence="1">
    <location>
        <begin position="178"/>
        <end position="357"/>
    </location>
</feature>
<dbReference type="AlphaFoldDB" id="A0A1H7MFN0"/>
<evidence type="ECO:0000259" key="1">
    <source>
        <dbReference type="Pfam" id="PF13229"/>
    </source>
</evidence>
<protein>
    <submittedName>
        <fullName evidence="2">Right handed beta helix region</fullName>
    </submittedName>
</protein>
<dbReference type="InterPro" id="IPR012334">
    <property type="entry name" value="Pectin_lyas_fold"/>
</dbReference>
<dbReference type="Gene3D" id="2.160.20.10">
    <property type="entry name" value="Single-stranded right-handed beta-helix, Pectin lyase-like"/>
    <property type="match status" value="1"/>
</dbReference>
<gene>
    <name evidence="2" type="ORF">SAMN05216439_1956</name>
</gene>
<proteinExistence type="predicted"/>
<dbReference type="OrthoDB" id="78087at2157"/>
<dbReference type="InterPro" id="IPR006626">
    <property type="entry name" value="PbH1"/>
</dbReference>
<accession>A0A1H7MFN0</accession>
<dbReference type="Gene3D" id="2.60.40.10">
    <property type="entry name" value="Immunoglobulins"/>
    <property type="match status" value="1"/>
</dbReference>
<dbReference type="InterPro" id="IPR011050">
    <property type="entry name" value="Pectin_lyase_fold/virulence"/>
</dbReference>
<sequence length="1218" mass="131069">MKNSKLIFCLMLILITISIGGVSAVEDSDVAISDVVSSDDISNAQTVAASEQSFENNMLTSGNRDNATAQTWVIDNNNYDNYFINDNESEDAGTIREDAHIKDGDTLKLSNLEGKVFNINKHLIITSNSPTDVLHNCMIKLFKGADNSIIYGLNITVDTADKNYTGADNLPLWPILAIQVSNITIKDNYIRNNATNSHALGLGDVFNSTIKNNTLLSGSHPFYLLGCNNLITHNYINSGAVPGVNGIPYVFFITRQLGHSMAIWYRNNQNGTINNNIIEYNTIDGSGSGWLVYGAGLFPGNTANNTFRYNNIINGNSAFQVQNAANYKVYGNNITNVNNGINAITNTIDWEVYNNYINSKSIGILVDFGDKVYNNTIIVNSSSTTTGIKFNNAKVNGTIISNNNITLIGLDSKGIDMSTASNGIDGITIEGNNIKAISTTGTAVGIFGGKDAQNNKMIYNNLNINNNNIYVKSDNMLANTVGIELHPVNNSVICGNMINAEKGVGIYTYSGTSSSGKTPLMNVNISSNSITGRSGIKVGNSNKINKPNDITGVNIINNFINSTEVAIDISSIDQISNISILKNEIIVNAVNNSDAYVISADAVNDLIINENKIKFTANTDGTVTQYAVSLSEIKGLNFNYNKVDANLKSLIVHYDPITWAASYGDLGLYLKDSNNVVIKGNKFNVVDTVQGNGSDTLCNIYLKGNSNVSFINNDVSTLASAYAYCMKVEGYYIFGDDSEIIYINSTNVNINNNNIKSTSTGYYANCFEFGGPLDATISNNNIQVKSAYVAYGINAAGYNGPVSLRINNNKITGCSNSIYGVELYGCKEVTLLTNKINLEGNYTMGIATSSHLTEIIGNEISAKGLALGNATSGDGFGSDNIGIYANKYANRVFISCNNIDSSKYGIVSDSKEANIIENVINVFGISGNDAIGVKTSTKTNIIGNIIDTKGEKNNNITGILATTNAKVIAFNNKINTNGDYTINLTDSCKNGSAQNTIYNNKLIANKLVGDDSVVFDKGCESNNIISKNTPIVVVITANNVVKTYGSANKLVVTVKDNKGNAIINQAVTITIGKSVYTLKTNSNGVISLNIKQAAGTYTANIKVSGEKYATATKKVSIKVNKVPTIVKANKITTKFKKVKYFQVSIKNKATKKAISKLSIIIKVFTGKKYKTYKVNTNSKGIAKISTKGLAKGTHKVIISSTNKNYNVSKTGNLIVIKK</sequence>
<dbReference type="Pfam" id="PF13229">
    <property type="entry name" value="Beta_helix"/>
    <property type="match status" value="1"/>
</dbReference>
<dbReference type="SUPFAM" id="SSF51126">
    <property type="entry name" value="Pectin lyase-like"/>
    <property type="match status" value="1"/>
</dbReference>
<evidence type="ECO:0000313" key="3">
    <source>
        <dbReference type="Proteomes" id="UP000199506"/>
    </source>
</evidence>